<dbReference type="PANTHER" id="PTHR47767">
    <property type="entry name" value="ADHESION G PROTEIN-COUPLED RECEPTOR G7"/>
    <property type="match status" value="1"/>
</dbReference>
<evidence type="ECO:0008006" key="11">
    <source>
        <dbReference type="Google" id="ProtNLM"/>
    </source>
</evidence>
<keyword evidence="4 6" id="KW-0472">Membrane</keyword>
<evidence type="ECO:0000256" key="2">
    <source>
        <dbReference type="ARBA" id="ARBA00022692"/>
    </source>
</evidence>
<dbReference type="AlphaFoldDB" id="A0AAN0JN42"/>
<feature type="transmembrane region" description="Helical" evidence="6">
    <location>
        <begin position="380"/>
        <end position="401"/>
    </location>
</feature>
<organism evidence="9 10">
    <name type="scientific">Amphimedon queenslandica</name>
    <name type="common">Sponge</name>
    <dbReference type="NCBI Taxonomy" id="400682"/>
    <lineage>
        <taxon>Eukaryota</taxon>
        <taxon>Metazoa</taxon>
        <taxon>Porifera</taxon>
        <taxon>Demospongiae</taxon>
        <taxon>Heteroscleromorpha</taxon>
        <taxon>Haplosclerida</taxon>
        <taxon>Niphatidae</taxon>
        <taxon>Amphimedon</taxon>
    </lineage>
</organism>
<evidence type="ECO:0000259" key="7">
    <source>
        <dbReference type="PROSITE" id="PS50221"/>
    </source>
</evidence>
<dbReference type="Gene3D" id="1.20.1070.10">
    <property type="entry name" value="Rhodopsin 7-helix transmembrane proteins"/>
    <property type="match status" value="1"/>
</dbReference>
<evidence type="ECO:0000256" key="4">
    <source>
        <dbReference type="ARBA" id="ARBA00023136"/>
    </source>
</evidence>
<dbReference type="RefSeq" id="XP_019858202.1">
    <property type="nucleotide sequence ID" value="XM_020002643.1"/>
</dbReference>
<dbReference type="PANTHER" id="PTHR47767:SF1">
    <property type="entry name" value="ADHESION G PROTEIN-COUPLED RECEPTOR G7"/>
    <property type="match status" value="1"/>
</dbReference>
<dbReference type="Pfam" id="PF00002">
    <property type="entry name" value="7tm_2"/>
    <property type="match status" value="1"/>
</dbReference>
<proteinExistence type="predicted"/>
<feature type="transmembrane region" description="Helical" evidence="6">
    <location>
        <begin position="450"/>
        <end position="470"/>
    </location>
</feature>
<evidence type="ECO:0000256" key="3">
    <source>
        <dbReference type="ARBA" id="ARBA00022989"/>
    </source>
</evidence>
<dbReference type="KEGG" id="aqu:109586456"/>
<keyword evidence="5" id="KW-1015">Disulfide bond</keyword>
<comment type="subcellular location">
    <subcellularLocation>
        <location evidence="1">Membrane</location>
        <topology evidence="1">Multi-pass membrane protein</topology>
    </subcellularLocation>
</comment>
<protein>
    <recommendedName>
        <fullName evidence="11">G-protein coupled receptors family 2 profile 2 domain-containing protein</fullName>
    </recommendedName>
</protein>
<dbReference type="Proteomes" id="UP000007879">
    <property type="component" value="Unassembled WGS sequence"/>
</dbReference>
<evidence type="ECO:0000313" key="10">
    <source>
        <dbReference type="Proteomes" id="UP000007879"/>
    </source>
</evidence>
<keyword evidence="3 6" id="KW-1133">Transmembrane helix</keyword>
<dbReference type="PROSITE" id="PS50221">
    <property type="entry name" value="GAIN_B"/>
    <property type="match status" value="1"/>
</dbReference>
<evidence type="ECO:0000259" key="8">
    <source>
        <dbReference type="PROSITE" id="PS50261"/>
    </source>
</evidence>
<feature type="transmembrane region" description="Helical" evidence="6">
    <location>
        <begin position="341"/>
        <end position="368"/>
    </location>
</feature>
<evidence type="ECO:0000313" key="9">
    <source>
        <dbReference type="EnsemblMetazoa" id="XP_019858202.1"/>
    </source>
</evidence>
<dbReference type="GO" id="GO:0004930">
    <property type="term" value="F:G protein-coupled receptor activity"/>
    <property type="evidence" value="ECO:0007669"/>
    <property type="project" value="InterPro"/>
</dbReference>
<feature type="transmembrane region" description="Helical" evidence="6">
    <location>
        <begin position="490"/>
        <end position="515"/>
    </location>
</feature>
<evidence type="ECO:0000256" key="5">
    <source>
        <dbReference type="ARBA" id="ARBA00023157"/>
    </source>
</evidence>
<dbReference type="EnsemblMetazoa" id="XM_020002643.1">
    <property type="protein sequence ID" value="XP_019858202.1"/>
    <property type="gene ID" value="LOC109586456"/>
</dbReference>
<sequence length="544" mass="60647">MSAGGTLNASRYCGGDFVNGAMWQKPFVMKCKLSDLARRICQLKNQLFPPVSYVSVIDMVEKLKAITNGTLMGSTEVATVVSVLEAVAEFANTFAGNTMLITSMFEVIDNLLAVNQEALIESQALSNSSSRILGIVSDIAATLNITHASSHVVKSYTYFAVSIQETNFEGIGGQTLSINLTDFSESNVTVYNITLETEGNIVSSTGSVTLPRSIFNSSSIKRITNAVYLTDSLFLRHKSKYFNVSSVVISTSILREFDAIKELESPVSLSFQLNPGIKGSFPQCVFWEQSLNSGYGEWSNDNCDTSYDSVTQAIKCFCNHLTSFAVIQDVSPTESSTEVNVYYLDSVSCIGIIISIICLIITVVFYLYNKDLRLSNHCHILLNYCFALIGLYLSFITSIYARHINSFCAVSGFMLQFFFLVCLTLMLAEAIDLYINILINSNKKFFHLKVTLVSWIAPIFIVVFCFSPNYMNYISNSSNFCRAFDTPFYIGMVIPFVIVYSFIWVVFIIVIISLLMSSKIKDTVYVENFECLNFRVFTGKMLKN</sequence>
<feature type="domain" description="GAIN-B" evidence="7">
    <location>
        <begin position="179"/>
        <end position="334"/>
    </location>
</feature>
<dbReference type="GO" id="GO:0016020">
    <property type="term" value="C:membrane"/>
    <property type="evidence" value="ECO:0007669"/>
    <property type="project" value="UniProtKB-SubCell"/>
</dbReference>
<name>A0AAN0JN42_AMPQE</name>
<dbReference type="GeneID" id="109586456"/>
<dbReference type="GO" id="GO:0007166">
    <property type="term" value="P:cell surface receptor signaling pathway"/>
    <property type="evidence" value="ECO:0007669"/>
    <property type="project" value="InterPro"/>
</dbReference>
<reference evidence="9" key="2">
    <citation type="submission" date="2024-06" db="UniProtKB">
        <authorList>
            <consortium name="EnsemblMetazoa"/>
        </authorList>
    </citation>
    <scope>IDENTIFICATION</scope>
</reference>
<reference evidence="10" key="1">
    <citation type="journal article" date="2010" name="Nature">
        <title>The Amphimedon queenslandica genome and the evolution of animal complexity.</title>
        <authorList>
            <person name="Srivastava M."/>
            <person name="Simakov O."/>
            <person name="Chapman J."/>
            <person name="Fahey B."/>
            <person name="Gauthier M.E."/>
            <person name="Mitros T."/>
            <person name="Richards G.S."/>
            <person name="Conaco C."/>
            <person name="Dacre M."/>
            <person name="Hellsten U."/>
            <person name="Larroux C."/>
            <person name="Putnam N.H."/>
            <person name="Stanke M."/>
            <person name="Adamska M."/>
            <person name="Darling A."/>
            <person name="Degnan S.M."/>
            <person name="Oakley T.H."/>
            <person name="Plachetzki D.C."/>
            <person name="Zhai Y."/>
            <person name="Adamski M."/>
            <person name="Calcino A."/>
            <person name="Cummins S.F."/>
            <person name="Goodstein D.M."/>
            <person name="Harris C."/>
            <person name="Jackson D.J."/>
            <person name="Leys S.P."/>
            <person name="Shu S."/>
            <person name="Woodcroft B.J."/>
            <person name="Vervoort M."/>
            <person name="Kosik K.S."/>
            <person name="Manning G."/>
            <person name="Degnan B.M."/>
            <person name="Rokhsar D.S."/>
        </authorList>
    </citation>
    <scope>NUCLEOTIDE SEQUENCE [LARGE SCALE GENOMIC DNA]</scope>
</reference>
<dbReference type="InterPro" id="IPR017981">
    <property type="entry name" value="GPCR_2-like_7TM"/>
</dbReference>
<dbReference type="InterPro" id="IPR000203">
    <property type="entry name" value="GPS"/>
</dbReference>
<dbReference type="InterPro" id="IPR000832">
    <property type="entry name" value="GPCR_2_secretin-like"/>
</dbReference>
<dbReference type="Pfam" id="PF01825">
    <property type="entry name" value="GPS"/>
    <property type="match status" value="1"/>
</dbReference>
<dbReference type="InterPro" id="IPR057244">
    <property type="entry name" value="GAIN_B"/>
</dbReference>
<dbReference type="Gene3D" id="2.60.220.50">
    <property type="match status" value="1"/>
</dbReference>
<keyword evidence="2 6" id="KW-0812">Transmembrane</keyword>
<feature type="domain" description="G-protein coupled receptors family 2 profile 2" evidence="8">
    <location>
        <begin position="344"/>
        <end position="544"/>
    </location>
</feature>
<dbReference type="PROSITE" id="PS50261">
    <property type="entry name" value="G_PROTEIN_RECEP_F2_4"/>
    <property type="match status" value="1"/>
</dbReference>
<dbReference type="InterPro" id="IPR053066">
    <property type="entry name" value="ADGR_G7"/>
</dbReference>
<evidence type="ECO:0000256" key="1">
    <source>
        <dbReference type="ARBA" id="ARBA00004141"/>
    </source>
</evidence>
<evidence type="ECO:0000256" key="6">
    <source>
        <dbReference type="SAM" id="Phobius"/>
    </source>
</evidence>
<dbReference type="InterPro" id="IPR046338">
    <property type="entry name" value="GAIN_dom_sf"/>
</dbReference>
<feature type="transmembrane region" description="Helical" evidence="6">
    <location>
        <begin position="413"/>
        <end position="438"/>
    </location>
</feature>
<dbReference type="SMART" id="SM00303">
    <property type="entry name" value="GPS"/>
    <property type="match status" value="1"/>
</dbReference>
<accession>A0AAN0JN42</accession>
<keyword evidence="10" id="KW-1185">Reference proteome</keyword>